<organism evidence="9 10">
    <name type="scientific">Virgisporangium aurantiacum</name>
    <dbReference type="NCBI Taxonomy" id="175570"/>
    <lineage>
        <taxon>Bacteria</taxon>
        <taxon>Bacillati</taxon>
        <taxon>Actinomycetota</taxon>
        <taxon>Actinomycetes</taxon>
        <taxon>Micromonosporales</taxon>
        <taxon>Micromonosporaceae</taxon>
        <taxon>Virgisporangium</taxon>
    </lineage>
</organism>
<dbReference type="InterPro" id="IPR029063">
    <property type="entry name" value="SAM-dependent_MTases_sf"/>
</dbReference>
<evidence type="ECO:0000313" key="9">
    <source>
        <dbReference type="EMBL" id="GIJ54252.1"/>
    </source>
</evidence>
<evidence type="ECO:0000313" key="10">
    <source>
        <dbReference type="Proteomes" id="UP000612585"/>
    </source>
</evidence>
<dbReference type="GO" id="GO:0000179">
    <property type="term" value="F:rRNA (adenine-N6,N6-)-dimethyltransferase activity"/>
    <property type="evidence" value="ECO:0007669"/>
    <property type="project" value="InterPro"/>
</dbReference>
<dbReference type="GO" id="GO:0070611">
    <property type="term" value="F:histone H3R2 methyltransferase activity"/>
    <property type="evidence" value="ECO:0007669"/>
    <property type="project" value="TreeGrafter"/>
</dbReference>
<reference evidence="9" key="1">
    <citation type="submission" date="2021-01" db="EMBL/GenBank/DDBJ databases">
        <title>Whole genome shotgun sequence of Virgisporangium aurantiacum NBRC 16421.</title>
        <authorList>
            <person name="Komaki H."/>
            <person name="Tamura T."/>
        </authorList>
    </citation>
    <scope>NUCLEOTIDE SEQUENCE</scope>
    <source>
        <strain evidence="9">NBRC 16421</strain>
    </source>
</reference>
<keyword evidence="6" id="KW-0804">Transcription</keyword>
<evidence type="ECO:0000256" key="2">
    <source>
        <dbReference type="ARBA" id="ARBA00022603"/>
    </source>
</evidence>
<dbReference type="EC" id="2.1.1.319" evidence="1"/>
<dbReference type="AlphaFoldDB" id="A0A8J4DZP9"/>
<evidence type="ECO:0000259" key="8">
    <source>
        <dbReference type="SMART" id="SM00650"/>
    </source>
</evidence>
<dbReference type="RefSeq" id="WP_203989062.1">
    <property type="nucleotide sequence ID" value="NZ_BOPG01000011.1"/>
</dbReference>
<dbReference type="Gene3D" id="3.40.50.150">
    <property type="entry name" value="Vaccinia Virus protein VP39"/>
    <property type="match status" value="1"/>
</dbReference>
<dbReference type="SUPFAM" id="SSF53335">
    <property type="entry name" value="S-adenosyl-L-methionine-dependent methyltransferases"/>
    <property type="match status" value="1"/>
</dbReference>
<comment type="catalytic activity">
    <reaction evidence="7">
        <text>L-arginyl-[protein] + 2 S-adenosyl-L-methionine = N(omega),N(omega)-dimethyl-L-arginyl-[protein] + 2 S-adenosyl-L-homocysteine + 2 H(+)</text>
        <dbReference type="Rhea" id="RHEA:48096"/>
        <dbReference type="Rhea" id="RHEA-COMP:10532"/>
        <dbReference type="Rhea" id="RHEA-COMP:11991"/>
        <dbReference type="ChEBI" id="CHEBI:15378"/>
        <dbReference type="ChEBI" id="CHEBI:29965"/>
        <dbReference type="ChEBI" id="CHEBI:57856"/>
        <dbReference type="ChEBI" id="CHEBI:59789"/>
        <dbReference type="ChEBI" id="CHEBI:61897"/>
        <dbReference type="EC" id="2.1.1.319"/>
    </reaction>
</comment>
<dbReference type="SMART" id="SM00650">
    <property type="entry name" value="rADc"/>
    <property type="match status" value="1"/>
</dbReference>
<dbReference type="Proteomes" id="UP000612585">
    <property type="component" value="Unassembled WGS sequence"/>
</dbReference>
<feature type="domain" description="Ribosomal RNA adenine methylase transferase N-terminal" evidence="8">
    <location>
        <begin position="27"/>
        <end position="141"/>
    </location>
</feature>
<dbReference type="InterPro" id="IPR025799">
    <property type="entry name" value="Arg_MeTrfase"/>
</dbReference>
<dbReference type="GO" id="GO:0035242">
    <property type="term" value="F:protein-arginine omega-N asymmetric methyltransferase activity"/>
    <property type="evidence" value="ECO:0007669"/>
    <property type="project" value="UniProtKB-EC"/>
</dbReference>
<dbReference type="InterPro" id="IPR020598">
    <property type="entry name" value="rRNA_Ade_methylase_Trfase_N"/>
</dbReference>
<keyword evidence="5" id="KW-0805">Transcription regulation</keyword>
<evidence type="ECO:0000256" key="4">
    <source>
        <dbReference type="ARBA" id="ARBA00022691"/>
    </source>
</evidence>
<dbReference type="Pfam" id="PF06325">
    <property type="entry name" value="PrmA"/>
    <property type="match status" value="1"/>
</dbReference>
<evidence type="ECO:0000256" key="6">
    <source>
        <dbReference type="ARBA" id="ARBA00023163"/>
    </source>
</evidence>
<name>A0A8J4DZP9_9ACTN</name>
<evidence type="ECO:0000256" key="1">
    <source>
        <dbReference type="ARBA" id="ARBA00011925"/>
    </source>
</evidence>
<proteinExistence type="predicted"/>
<dbReference type="CDD" id="cd02440">
    <property type="entry name" value="AdoMet_MTases"/>
    <property type="match status" value="1"/>
</dbReference>
<keyword evidence="3" id="KW-0808">Transferase</keyword>
<comment type="caution">
    <text evidence="9">The sequence shown here is derived from an EMBL/GenBank/DDBJ whole genome shotgun (WGS) entry which is preliminary data.</text>
</comment>
<dbReference type="PANTHER" id="PTHR11006">
    <property type="entry name" value="PROTEIN ARGININE N-METHYLTRANSFERASE"/>
    <property type="match status" value="1"/>
</dbReference>
<keyword evidence="10" id="KW-1185">Reference proteome</keyword>
<protein>
    <recommendedName>
        <fullName evidence="1">type I protein arginine methyltransferase</fullName>
        <ecNumber evidence="1">2.1.1.319</ecNumber>
    </recommendedName>
</protein>
<accession>A0A8J4DZP9</accession>
<evidence type="ECO:0000256" key="3">
    <source>
        <dbReference type="ARBA" id="ARBA00022679"/>
    </source>
</evidence>
<dbReference type="EMBL" id="BOPG01000011">
    <property type="protein sequence ID" value="GIJ54252.1"/>
    <property type="molecule type" value="Genomic_DNA"/>
</dbReference>
<dbReference type="PANTHER" id="PTHR11006:SF10">
    <property type="entry name" value="HISTONE-ARGININE METHYLTRANSFERASE CARMER-RELATED"/>
    <property type="match status" value="1"/>
</dbReference>
<evidence type="ECO:0000256" key="7">
    <source>
        <dbReference type="ARBA" id="ARBA00049086"/>
    </source>
</evidence>
<gene>
    <name evidence="9" type="ORF">Vau01_017680</name>
</gene>
<keyword evidence="2" id="KW-0489">Methyltransferase</keyword>
<sequence length="286" mass="31437">MQAIWSNTDFVYMCLRDRRRTEAFRAAINEIVHPGDHVLEIGARSGILSLFACEAGAARVTAVEIDPALAELVTATAAANGLHHRITVINADGRDLNLPAVDVVIAELIETGLLDEPQIPVINSLIHHGTITTTTRVIPAGYRTELQLVTVDERMYGHTVKALRHEWPFYSRDKNWTTVPARDVSDRVAVWYGRFNGGPHATTVQRRLRFTIPEPSTVNGLRICGTALLTPNIELGACDTLNGDKIIPLPPRTIIGPVELDVSYEMGDGLASLVARWRPLRSTAGR</sequence>
<keyword evidence="4" id="KW-0949">S-adenosyl-L-methionine</keyword>
<evidence type="ECO:0000256" key="5">
    <source>
        <dbReference type="ARBA" id="ARBA00023015"/>
    </source>
</evidence>